<feature type="DNA-binding region" description="HMG box" evidence="3">
    <location>
        <begin position="166"/>
        <end position="235"/>
    </location>
</feature>
<evidence type="ECO:0000256" key="3">
    <source>
        <dbReference type="PROSITE-ProRule" id="PRU00267"/>
    </source>
</evidence>
<dbReference type="SUPFAM" id="SSF47095">
    <property type="entry name" value="HMG-box"/>
    <property type="match status" value="1"/>
</dbReference>
<dbReference type="Gene3D" id="1.10.30.10">
    <property type="entry name" value="High mobility group box domain"/>
    <property type="match status" value="1"/>
</dbReference>
<name>A0A4T0EBT6_AURPU</name>
<dbReference type="GO" id="GO:0000978">
    <property type="term" value="F:RNA polymerase II cis-regulatory region sequence-specific DNA binding"/>
    <property type="evidence" value="ECO:0007669"/>
    <property type="project" value="TreeGrafter"/>
</dbReference>
<dbReference type="EMBL" id="QZBU01000159">
    <property type="protein sequence ID" value="TIA71548.1"/>
    <property type="molecule type" value="Genomic_DNA"/>
</dbReference>
<gene>
    <name evidence="6" type="ORF">D6C83_01012</name>
</gene>
<evidence type="ECO:0000313" key="7">
    <source>
        <dbReference type="Proteomes" id="UP000304947"/>
    </source>
</evidence>
<organism evidence="6 7">
    <name type="scientific">Aureobasidium pullulans</name>
    <name type="common">Black yeast</name>
    <name type="synonym">Pullularia pullulans</name>
    <dbReference type="NCBI Taxonomy" id="5580"/>
    <lineage>
        <taxon>Eukaryota</taxon>
        <taxon>Fungi</taxon>
        <taxon>Dikarya</taxon>
        <taxon>Ascomycota</taxon>
        <taxon>Pezizomycotina</taxon>
        <taxon>Dothideomycetes</taxon>
        <taxon>Dothideomycetidae</taxon>
        <taxon>Dothideales</taxon>
        <taxon>Saccotheciaceae</taxon>
        <taxon>Aureobasidium</taxon>
    </lineage>
</organism>
<dbReference type="PANTHER" id="PTHR45789">
    <property type="entry name" value="FI18025P1"/>
    <property type="match status" value="1"/>
</dbReference>
<dbReference type="SMART" id="SM00398">
    <property type="entry name" value="HMG"/>
    <property type="match status" value="1"/>
</dbReference>
<evidence type="ECO:0000256" key="1">
    <source>
        <dbReference type="ARBA" id="ARBA00023125"/>
    </source>
</evidence>
<feature type="domain" description="HMG box" evidence="5">
    <location>
        <begin position="166"/>
        <end position="235"/>
    </location>
</feature>
<dbReference type="PROSITE" id="PS50118">
    <property type="entry name" value="HMG_BOX_2"/>
    <property type="match status" value="1"/>
</dbReference>
<feature type="region of interest" description="Disordered" evidence="4">
    <location>
        <begin position="1"/>
        <end position="116"/>
    </location>
</feature>
<dbReference type="GO" id="GO:0000981">
    <property type="term" value="F:DNA-binding transcription factor activity, RNA polymerase II-specific"/>
    <property type="evidence" value="ECO:0007669"/>
    <property type="project" value="TreeGrafter"/>
</dbReference>
<sequence>MSSNRITQSGQYGPPSDNQHELSYIENYNDGQAYDNFSFDNSTWPDGSGLGPYDNANHGYQDVGVGTPLSHPNTGSDGSRKTRSGRTTKPMDSPMSSTRSTPAASSPHIAGVRKNRTKKAQGAEVILQAPLSILTKDSETPLRDMEAWANRSIEDRRAEEVKANKIARPMNRFMLYRSAYAERTKKWCDQNNHQIVSKVTGQSWKQLEPKEVKDYYDKLATIERENHQRAFPEYKFSPAKAMPKKKNPKRILDYPESAYHNLSDSEGDPDLP</sequence>
<feature type="compositionally biased region" description="Polar residues" evidence="4">
    <location>
        <begin position="1"/>
        <end position="11"/>
    </location>
</feature>
<evidence type="ECO:0000256" key="2">
    <source>
        <dbReference type="ARBA" id="ARBA00023242"/>
    </source>
</evidence>
<comment type="caution">
    <text evidence="6">The sequence shown here is derived from an EMBL/GenBank/DDBJ whole genome shotgun (WGS) entry which is preliminary data.</text>
</comment>
<dbReference type="InterPro" id="IPR009071">
    <property type="entry name" value="HMG_box_dom"/>
</dbReference>
<dbReference type="PANTHER" id="PTHR45789:SF2">
    <property type="entry name" value="FI18025P1"/>
    <property type="match status" value="1"/>
</dbReference>
<dbReference type="InterPro" id="IPR036910">
    <property type="entry name" value="HMG_box_dom_sf"/>
</dbReference>
<reference evidence="6 7" key="1">
    <citation type="submission" date="2018-10" db="EMBL/GenBank/DDBJ databases">
        <title>Fifty Aureobasidium pullulans genomes reveal a recombining polyextremotolerant generalist.</title>
        <authorList>
            <person name="Gostincar C."/>
            <person name="Turk M."/>
            <person name="Zajc J."/>
            <person name="Gunde-Cimerman N."/>
        </authorList>
    </citation>
    <scope>NUCLEOTIDE SEQUENCE [LARGE SCALE GENOMIC DNA]</scope>
    <source>
        <strain evidence="6 7">EXF-3380</strain>
    </source>
</reference>
<feature type="region of interest" description="Disordered" evidence="4">
    <location>
        <begin position="233"/>
        <end position="272"/>
    </location>
</feature>
<keyword evidence="2 3" id="KW-0539">Nucleus</keyword>
<dbReference type="Proteomes" id="UP000304947">
    <property type="component" value="Unassembled WGS sequence"/>
</dbReference>
<dbReference type="AlphaFoldDB" id="A0A4T0EBT6"/>
<dbReference type="CDD" id="cd01389">
    <property type="entry name" value="HMG-box_ROX1-like"/>
    <property type="match status" value="1"/>
</dbReference>
<dbReference type="GO" id="GO:0005634">
    <property type="term" value="C:nucleus"/>
    <property type="evidence" value="ECO:0007669"/>
    <property type="project" value="UniProtKB-UniRule"/>
</dbReference>
<accession>A0A4T0EBT6</accession>
<keyword evidence="1 3" id="KW-0238">DNA-binding</keyword>
<dbReference type="InterPro" id="IPR051356">
    <property type="entry name" value="SOX/SOX-like_TF"/>
</dbReference>
<evidence type="ECO:0000313" key="6">
    <source>
        <dbReference type="EMBL" id="TIA71548.1"/>
    </source>
</evidence>
<evidence type="ECO:0000259" key="5">
    <source>
        <dbReference type="PROSITE" id="PS50118"/>
    </source>
</evidence>
<feature type="compositionally biased region" description="Low complexity" evidence="4">
    <location>
        <begin position="93"/>
        <end position="107"/>
    </location>
</feature>
<dbReference type="Pfam" id="PF00505">
    <property type="entry name" value="HMG_box"/>
    <property type="match status" value="1"/>
</dbReference>
<evidence type="ECO:0000256" key="4">
    <source>
        <dbReference type="SAM" id="MobiDB-lite"/>
    </source>
</evidence>
<proteinExistence type="predicted"/>
<protein>
    <recommendedName>
        <fullName evidence="5">HMG box domain-containing protein</fullName>
    </recommendedName>
</protein>